<dbReference type="InterPro" id="IPR001878">
    <property type="entry name" value="Znf_CCHC"/>
</dbReference>
<dbReference type="Proteomes" id="UP000000311">
    <property type="component" value="Unassembled WGS sequence"/>
</dbReference>
<dbReference type="PROSITE" id="PS50158">
    <property type="entry name" value="ZF_CCHC"/>
    <property type="match status" value="1"/>
</dbReference>
<dbReference type="InParanoid" id="E2AMA4"/>
<evidence type="ECO:0000313" key="3">
    <source>
        <dbReference type="EMBL" id="EFN65435.1"/>
    </source>
</evidence>
<dbReference type="AlphaFoldDB" id="E2AMA4"/>
<proteinExistence type="predicted"/>
<dbReference type="InterPro" id="IPR036875">
    <property type="entry name" value="Znf_CCHC_sf"/>
</dbReference>
<keyword evidence="1" id="KW-0863">Zinc-finger</keyword>
<keyword evidence="4" id="KW-1185">Reference proteome</keyword>
<dbReference type="Gene3D" id="4.10.60.10">
    <property type="entry name" value="Zinc finger, CCHC-type"/>
    <property type="match status" value="1"/>
</dbReference>
<evidence type="ECO:0000313" key="4">
    <source>
        <dbReference type="Proteomes" id="UP000000311"/>
    </source>
</evidence>
<dbReference type="SMART" id="SM00343">
    <property type="entry name" value="ZnF_C2HC"/>
    <property type="match status" value="2"/>
</dbReference>
<sequence length="67" mass="6961">PARCYSCLEAGHVAAQCPESDGSRGVRCYKCSAPSHKMATCRAGRPRCPLCADRGLPAGHILGAEGC</sequence>
<feature type="non-terminal residue" evidence="3">
    <location>
        <position position="1"/>
    </location>
</feature>
<accession>E2AMA4</accession>
<name>E2AMA4_CAMFO</name>
<feature type="non-terminal residue" evidence="3">
    <location>
        <position position="67"/>
    </location>
</feature>
<dbReference type="Pfam" id="PF00098">
    <property type="entry name" value="zf-CCHC"/>
    <property type="match status" value="1"/>
</dbReference>
<organism evidence="4">
    <name type="scientific">Camponotus floridanus</name>
    <name type="common">Florida carpenter ant</name>
    <dbReference type="NCBI Taxonomy" id="104421"/>
    <lineage>
        <taxon>Eukaryota</taxon>
        <taxon>Metazoa</taxon>
        <taxon>Ecdysozoa</taxon>
        <taxon>Arthropoda</taxon>
        <taxon>Hexapoda</taxon>
        <taxon>Insecta</taxon>
        <taxon>Pterygota</taxon>
        <taxon>Neoptera</taxon>
        <taxon>Endopterygota</taxon>
        <taxon>Hymenoptera</taxon>
        <taxon>Apocrita</taxon>
        <taxon>Aculeata</taxon>
        <taxon>Formicoidea</taxon>
        <taxon>Formicidae</taxon>
        <taxon>Formicinae</taxon>
        <taxon>Camponotus</taxon>
    </lineage>
</organism>
<protein>
    <recommendedName>
        <fullName evidence="2">CCHC-type domain-containing protein</fullName>
    </recommendedName>
</protein>
<keyword evidence="1" id="KW-0479">Metal-binding</keyword>
<dbReference type="GO" id="GO:0003676">
    <property type="term" value="F:nucleic acid binding"/>
    <property type="evidence" value="ECO:0007669"/>
    <property type="project" value="InterPro"/>
</dbReference>
<dbReference type="GO" id="GO:0008270">
    <property type="term" value="F:zinc ion binding"/>
    <property type="evidence" value="ECO:0007669"/>
    <property type="project" value="UniProtKB-KW"/>
</dbReference>
<keyword evidence="1" id="KW-0862">Zinc</keyword>
<evidence type="ECO:0000256" key="1">
    <source>
        <dbReference type="PROSITE-ProRule" id="PRU00047"/>
    </source>
</evidence>
<gene>
    <name evidence="3" type="ORF">EAG_08164</name>
</gene>
<dbReference type="SUPFAM" id="SSF57756">
    <property type="entry name" value="Retrovirus zinc finger-like domains"/>
    <property type="match status" value="1"/>
</dbReference>
<feature type="domain" description="CCHC-type" evidence="2">
    <location>
        <begin position="3"/>
        <end position="19"/>
    </location>
</feature>
<evidence type="ECO:0000259" key="2">
    <source>
        <dbReference type="PROSITE" id="PS50158"/>
    </source>
</evidence>
<reference evidence="3 4" key="1">
    <citation type="journal article" date="2010" name="Science">
        <title>Genomic comparison of the ants Camponotus floridanus and Harpegnathos saltator.</title>
        <authorList>
            <person name="Bonasio R."/>
            <person name="Zhang G."/>
            <person name="Ye C."/>
            <person name="Mutti N.S."/>
            <person name="Fang X."/>
            <person name="Qin N."/>
            <person name="Donahue G."/>
            <person name="Yang P."/>
            <person name="Li Q."/>
            <person name="Li C."/>
            <person name="Zhang P."/>
            <person name="Huang Z."/>
            <person name="Berger S.L."/>
            <person name="Reinberg D."/>
            <person name="Wang J."/>
            <person name="Liebig J."/>
        </authorList>
    </citation>
    <scope>NUCLEOTIDE SEQUENCE [LARGE SCALE GENOMIC DNA]</scope>
    <source>
        <strain evidence="4">C129</strain>
    </source>
</reference>
<dbReference type="EMBL" id="GL440800">
    <property type="protein sequence ID" value="EFN65435.1"/>
    <property type="molecule type" value="Genomic_DNA"/>
</dbReference>